<keyword evidence="3" id="KW-1185">Reference proteome</keyword>
<evidence type="ECO:0000313" key="3">
    <source>
        <dbReference type="Proteomes" id="UP001262410"/>
    </source>
</evidence>
<dbReference type="EMBL" id="JAVDPW010000002">
    <property type="protein sequence ID" value="MDR6288618.1"/>
    <property type="molecule type" value="Genomic_DNA"/>
</dbReference>
<sequence length="189" mass="20559">MDNSKYSDPAQARNPHLDGSVKQNVASTTASAPNSRIESRIPADFSRQPAVNLAGDATKLSRDKSLHSARAASAKTGNQVDLNPPLDSVNSALVCHYDLEFIRGWTCSQLRAIADSVEAQDPAYKAPAAVEDILDIASRLIAWNLTRTRQGAAVDRFSETQDTARRHLGEAAYRWIDGGHLDFRTRSAA</sequence>
<gene>
    <name evidence="2" type="ORF">E9232_001125</name>
</gene>
<comment type="caution">
    <text evidence="2">The sequence shown here is derived from an EMBL/GenBank/DDBJ whole genome shotgun (WGS) entry which is preliminary data.</text>
</comment>
<feature type="region of interest" description="Disordered" evidence="1">
    <location>
        <begin position="1"/>
        <end position="40"/>
    </location>
</feature>
<evidence type="ECO:0000256" key="1">
    <source>
        <dbReference type="SAM" id="MobiDB-lite"/>
    </source>
</evidence>
<proteinExistence type="predicted"/>
<evidence type="ECO:0000313" key="2">
    <source>
        <dbReference type="EMBL" id="MDR6288618.1"/>
    </source>
</evidence>
<protein>
    <submittedName>
        <fullName evidence="2">HAMP domain-containing protein</fullName>
    </submittedName>
</protein>
<feature type="compositionally biased region" description="Polar residues" evidence="1">
    <location>
        <begin position="21"/>
        <end position="36"/>
    </location>
</feature>
<dbReference type="Proteomes" id="UP001262410">
    <property type="component" value="Unassembled WGS sequence"/>
</dbReference>
<reference evidence="2 3" key="1">
    <citation type="submission" date="2023-07" db="EMBL/GenBank/DDBJ databases">
        <title>Sorghum-associated microbial communities from plants grown in Nebraska, USA.</title>
        <authorList>
            <person name="Schachtman D."/>
        </authorList>
    </citation>
    <scope>NUCLEOTIDE SEQUENCE [LARGE SCALE GENOMIC DNA]</scope>
    <source>
        <strain evidence="2 3">584</strain>
    </source>
</reference>
<dbReference type="RefSeq" id="WP_309792628.1">
    <property type="nucleotide sequence ID" value="NZ_JAVDPW010000002.1"/>
</dbReference>
<name>A0ABU1JJ38_9PROT</name>
<organism evidence="2 3">
    <name type="scientific">Inquilinus ginsengisoli</name>
    <dbReference type="NCBI Taxonomy" id="363840"/>
    <lineage>
        <taxon>Bacteria</taxon>
        <taxon>Pseudomonadati</taxon>
        <taxon>Pseudomonadota</taxon>
        <taxon>Alphaproteobacteria</taxon>
        <taxon>Rhodospirillales</taxon>
        <taxon>Rhodospirillaceae</taxon>
        <taxon>Inquilinus</taxon>
    </lineage>
</organism>
<accession>A0ABU1JJ38</accession>